<evidence type="ECO:0000313" key="3">
    <source>
        <dbReference type="Proteomes" id="UP000244906"/>
    </source>
</evidence>
<dbReference type="NCBIfam" id="NF040746">
    <property type="entry name" value="reduct_C_beta"/>
    <property type="match status" value="1"/>
</dbReference>
<protein>
    <submittedName>
        <fullName evidence="2">Glycine reductase</fullName>
    </submittedName>
</protein>
<gene>
    <name evidence="2" type="ORF">DC094_02085</name>
</gene>
<name>A0A2V1H3S2_9GAMM</name>
<accession>A0A2V1H3S2</accession>
<dbReference type="Pfam" id="PF19364">
    <property type="entry name" value="DUF5940"/>
    <property type="match status" value="1"/>
</dbReference>
<dbReference type="RefSeq" id="WP_116685426.1">
    <property type="nucleotide sequence ID" value="NZ_CAWNYD010000001.1"/>
</dbReference>
<dbReference type="OrthoDB" id="9762068at2"/>
<dbReference type="GO" id="GO:0016746">
    <property type="term" value="F:acyltransferase activity"/>
    <property type="evidence" value="ECO:0007669"/>
    <property type="project" value="InterPro"/>
</dbReference>
<organism evidence="2 3">
    <name type="scientific">Pelagibaculum spongiae</name>
    <dbReference type="NCBI Taxonomy" id="2080658"/>
    <lineage>
        <taxon>Bacteria</taxon>
        <taxon>Pseudomonadati</taxon>
        <taxon>Pseudomonadota</taxon>
        <taxon>Gammaproteobacteria</taxon>
        <taxon>Oceanospirillales</taxon>
        <taxon>Pelagibaculum</taxon>
    </lineage>
</organism>
<dbReference type="EMBL" id="QDDL01000001">
    <property type="protein sequence ID" value="PVZ71837.1"/>
    <property type="molecule type" value="Genomic_DNA"/>
</dbReference>
<keyword evidence="3" id="KW-1185">Reference proteome</keyword>
<sequence length="508" mass="54139">MDFPVLTGASYVLAQTPDFIPFGSNQVAARTAGDQEFLDNLEKAVRPFDISAAYPANQCYIGNITPEQLAEIPQPWYNNQDATVSRFGKFGEIMPEIEFYALLKYNDAFDLVTLTADFIERANVEVANHPVLKDLFTLDAAKAEDQASMQALVDTHKAEPLMFEGQLVGVVKQAHDQDENLSAHIILENLAVKASGVLAALHLKQQGLDLSDVDYIIECSEEACGDINQRGGGNFAKAIGELVGCDAATGCDIRGFCAAPAHTIIHAAALVKAGVFNKVMVVAGGAVGKLALNGRDHVKKDVPVLEDMLAGFACIIGQNDGVSPIVNTDIVGRHTIGTGSAPQAVMNALISAPLAKHGRPITSVDRFSAELQNAEITKPAGAGDVPEANYKMIAALAVKQGQLERKELMNFVADHGIVGFAPTQGHIPSGAPYLGHGRDAIMGEKINNFMVVGKGSLFLGRMTNLFDGISVLIEKNSGESASAGFDQDEARQLVAEAMKDVAERLLEK</sequence>
<dbReference type="InterPro" id="IPR016039">
    <property type="entry name" value="Thiolase-like"/>
</dbReference>
<evidence type="ECO:0000313" key="2">
    <source>
        <dbReference type="EMBL" id="PVZ71837.1"/>
    </source>
</evidence>
<dbReference type="Gene3D" id="3.40.47.10">
    <property type="match status" value="1"/>
</dbReference>
<comment type="caution">
    <text evidence="2">The sequence shown here is derived from an EMBL/GenBank/DDBJ whole genome shotgun (WGS) entry which is preliminary data.</text>
</comment>
<dbReference type="Proteomes" id="UP000244906">
    <property type="component" value="Unassembled WGS sequence"/>
</dbReference>
<reference evidence="2 3" key="1">
    <citation type="submission" date="2018-04" db="EMBL/GenBank/DDBJ databases">
        <title>Thalassorhabdus spongiae gen. nov., sp. nov., isolated from a marine sponge in South-West Iceland.</title>
        <authorList>
            <person name="Knobloch S."/>
            <person name="Daussin A."/>
            <person name="Johannsson R."/>
            <person name="Marteinsson V.T."/>
        </authorList>
    </citation>
    <scope>NUCLEOTIDE SEQUENCE [LARGE SCALE GENOMIC DNA]</scope>
    <source>
        <strain evidence="2 3">Hp12</strain>
    </source>
</reference>
<proteinExistence type="predicted"/>
<dbReference type="InterPro" id="IPR045984">
    <property type="entry name" value="DUF5940"/>
</dbReference>
<feature type="domain" description="DUF5940" evidence="1">
    <location>
        <begin position="344"/>
        <end position="507"/>
    </location>
</feature>
<evidence type="ECO:0000259" key="1">
    <source>
        <dbReference type="Pfam" id="PF19364"/>
    </source>
</evidence>
<dbReference type="SUPFAM" id="SSF53901">
    <property type="entry name" value="Thiolase-like"/>
    <property type="match status" value="1"/>
</dbReference>
<dbReference type="AlphaFoldDB" id="A0A2V1H3S2"/>